<protein>
    <submittedName>
        <fullName evidence="1">tRNA uridine 5-carboxymethylaminomethyl modification enzyme mnmg</fullName>
    </submittedName>
</protein>
<evidence type="ECO:0000313" key="2">
    <source>
        <dbReference type="Proteomes" id="UP000735302"/>
    </source>
</evidence>
<comment type="caution">
    <text evidence="1">The sequence shown here is derived from an EMBL/GenBank/DDBJ whole genome shotgun (WGS) entry which is preliminary data.</text>
</comment>
<accession>A0AAV4CLL9</accession>
<dbReference type="EMBL" id="BLXT01006697">
    <property type="protein sequence ID" value="GFO32900.1"/>
    <property type="molecule type" value="Genomic_DNA"/>
</dbReference>
<name>A0AAV4CLL9_9GAST</name>
<dbReference type="AlphaFoldDB" id="A0AAV4CLL9"/>
<evidence type="ECO:0000313" key="1">
    <source>
        <dbReference type="EMBL" id="GFO32900.1"/>
    </source>
</evidence>
<dbReference type="PROSITE" id="PS51257">
    <property type="entry name" value="PROKAR_LIPOPROTEIN"/>
    <property type="match status" value="1"/>
</dbReference>
<dbReference type="Proteomes" id="UP000735302">
    <property type="component" value="Unassembled WGS sequence"/>
</dbReference>
<sequence>MVQLRQCCEIVDNVVNRTLVAAEDPFLSSTAASSCHDGDGASTDVSLIGSHIQSNRGRKRRRENAWKCNIAKARYSHYCRKNTKKQYLGADLNLHTLYYLYKEKAETDGRKPASLSSYKNVFYNEFNLGFHKRLKDGCDYCVAYDNMSAEEKLRKKGESEVHRNLKEQPRLYRDRCKEMVTLNNDNQAAVFDLEDVLATPKAIGKNVIIPEKICTYNLTVYEYGSKQGICNTWHE</sequence>
<dbReference type="PANTHER" id="PTHR10773">
    <property type="entry name" value="DNA-DIRECTED RNA POLYMERASES I, II, AND III SUBUNIT RPABC2"/>
    <property type="match status" value="1"/>
</dbReference>
<proteinExistence type="predicted"/>
<dbReference type="PANTHER" id="PTHR10773:SF19">
    <property type="match status" value="1"/>
</dbReference>
<gene>
    <name evidence="1" type="ORF">PoB_005940500</name>
</gene>
<reference evidence="1 2" key="1">
    <citation type="journal article" date="2021" name="Elife">
        <title>Chloroplast acquisition without the gene transfer in kleptoplastic sea slugs, Plakobranchus ocellatus.</title>
        <authorList>
            <person name="Maeda T."/>
            <person name="Takahashi S."/>
            <person name="Yoshida T."/>
            <person name="Shimamura S."/>
            <person name="Takaki Y."/>
            <person name="Nagai Y."/>
            <person name="Toyoda A."/>
            <person name="Suzuki Y."/>
            <person name="Arimoto A."/>
            <person name="Ishii H."/>
            <person name="Satoh N."/>
            <person name="Nishiyama T."/>
            <person name="Hasebe M."/>
            <person name="Maruyama T."/>
            <person name="Minagawa J."/>
            <person name="Obokata J."/>
            <person name="Shigenobu S."/>
        </authorList>
    </citation>
    <scope>NUCLEOTIDE SEQUENCE [LARGE SCALE GENOMIC DNA]</scope>
</reference>
<organism evidence="1 2">
    <name type="scientific">Plakobranchus ocellatus</name>
    <dbReference type="NCBI Taxonomy" id="259542"/>
    <lineage>
        <taxon>Eukaryota</taxon>
        <taxon>Metazoa</taxon>
        <taxon>Spiralia</taxon>
        <taxon>Lophotrochozoa</taxon>
        <taxon>Mollusca</taxon>
        <taxon>Gastropoda</taxon>
        <taxon>Heterobranchia</taxon>
        <taxon>Euthyneura</taxon>
        <taxon>Panpulmonata</taxon>
        <taxon>Sacoglossa</taxon>
        <taxon>Placobranchoidea</taxon>
        <taxon>Plakobranchidae</taxon>
        <taxon>Plakobranchus</taxon>
    </lineage>
</organism>
<keyword evidence="2" id="KW-1185">Reference proteome</keyword>